<evidence type="ECO:0000313" key="3">
    <source>
        <dbReference type="EMBL" id="KUG14495.1"/>
    </source>
</evidence>
<sequence length="164" mass="18120">MTNFLDNFRKRLGWCPGVGPVRTHGYAKAETSYGTDPHKRSPGPAPSPESAGTAGSDRPGYRDNLLLILIALAWLFPVVYQREFLPIIIVLSVAAMYVDARNINAGGNFGKETLFGNIVAWRPLTWGAATLVGGIIIMAIYIFHRKEIYNANYRHDPQGCEIVD</sequence>
<feature type="transmembrane region" description="Helical" evidence="2">
    <location>
        <begin position="64"/>
        <end position="80"/>
    </location>
</feature>
<proteinExistence type="predicted"/>
<protein>
    <submittedName>
        <fullName evidence="3">Uncharacterized protein</fullName>
    </submittedName>
</protein>
<keyword evidence="2" id="KW-0812">Transmembrane</keyword>
<feature type="region of interest" description="Disordered" evidence="1">
    <location>
        <begin position="29"/>
        <end position="57"/>
    </location>
</feature>
<reference evidence="3" key="1">
    <citation type="journal article" date="2015" name="Proc. Natl. Acad. Sci. U.S.A.">
        <title>Networks of energetic and metabolic interactions define dynamics in microbial communities.</title>
        <authorList>
            <person name="Embree M."/>
            <person name="Liu J.K."/>
            <person name="Al-Bassam M.M."/>
            <person name="Zengler K."/>
        </authorList>
    </citation>
    <scope>NUCLEOTIDE SEQUENCE</scope>
</reference>
<name>A0A0W8F0W4_9ZZZZ</name>
<comment type="caution">
    <text evidence="3">The sequence shown here is derived from an EMBL/GenBank/DDBJ whole genome shotgun (WGS) entry which is preliminary data.</text>
</comment>
<organism evidence="3">
    <name type="scientific">hydrocarbon metagenome</name>
    <dbReference type="NCBI Taxonomy" id="938273"/>
    <lineage>
        <taxon>unclassified sequences</taxon>
        <taxon>metagenomes</taxon>
        <taxon>ecological metagenomes</taxon>
    </lineage>
</organism>
<keyword evidence="2" id="KW-0472">Membrane</keyword>
<keyword evidence="2" id="KW-1133">Transmembrane helix</keyword>
<feature type="transmembrane region" description="Helical" evidence="2">
    <location>
        <begin position="124"/>
        <end position="144"/>
    </location>
</feature>
<evidence type="ECO:0000256" key="2">
    <source>
        <dbReference type="SAM" id="Phobius"/>
    </source>
</evidence>
<dbReference type="AlphaFoldDB" id="A0A0W8F0W4"/>
<dbReference type="EMBL" id="LNQE01001653">
    <property type="protein sequence ID" value="KUG14495.1"/>
    <property type="molecule type" value="Genomic_DNA"/>
</dbReference>
<accession>A0A0W8F0W4</accession>
<evidence type="ECO:0000256" key="1">
    <source>
        <dbReference type="SAM" id="MobiDB-lite"/>
    </source>
</evidence>
<gene>
    <name evidence="3" type="ORF">ASZ90_015874</name>
</gene>